<evidence type="ECO:0008006" key="3">
    <source>
        <dbReference type="Google" id="ProtNLM"/>
    </source>
</evidence>
<organism evidence="1 2">
    <name type="scientific">Paenibacillus vulneris</name>
    <dbReference type="NCBI Taxonomy" id="1133364"/>
    <lineage>
        <taxon>Bacteria</taxon>
        <taxon>Bacillati</taxon>
        <taxon>Bacillota</taxon>
        <taxon>Bacilli</taxon>
        <taxon>Bacillales</taxon>
        <taxon>Paenibacillaceae</taxon>
        <taxon>Paenibacillus</taxon>
    </lineage>
</organism>
<comment type="caution">
    <text evidence="1">The sequence shown here is derived from an EMBL/GenBank/DDBJ whole genome shotgun (WGS) entry which is preliminary data.</text>
</comment>
<proteinExistence type="predicted"/>
<gene>
    <name evidence="1" type="ORF">ACFQ4B_17040</name>
</gene>
<dbReference type="Proteomes" id="UP001597180">
    <property type="component" value="Unassembled WGS sequence"/>
</dbReference>
<protein>
    <recommendedName>
        <fullName evidence="3">NIPSNAP domain-containing protein</fullName>
    </recommendedName>
</protein>
<evidence type="ECO:0000313" key="2">
    <source>
        <dbReference type="Proteomes" id="UP001597180"/>
    </source>
</evidence>
<dbReference type="EMBL" id="JBHTLU010000019">
    <property type="protein sequence ID" value="MFD1221826.1"/>
    <property type="molecule type" value="Genomic_DNA"/>
</dbReference>
<dbReference type="RefSeq" id="WP_345586025.1">
    <property type="nucleotide sequence ID" value="NZ_BAABJG010000003.1"/>
</dbReference>
<sequence>MSKVFVEYQILPAYRSNYSEWVTEVRAFHENVEFFEGSDQPGLFVELWNDMSKEQYQLLKQVRQGQAEEREATASDRNPFDSTNWSRLGEWVKGGIEKVHIWHFEKVK</sequence>
<evidence type="ECO:0000313" key="1">
    <source>
        <dbReference type="EMBL" id="MFD1221826.1"/>
    </source>
</evidence>
<name>A0ABW3UND1_9BACL</name>
<accession>A0ABW3UND1</accession>
<keyword evidence="2" id="KW-1185">Reference proteome</keyword>
<reference evidence="2" key="1">
    <citation type="journal article" date="2019" name="Int. J. Syst. Evol. Microbiol.">
        <title>The Global Catalogue of Microorganisms (GCM) 10K type strain sequencing project: providing services to taxonomists for standard genome sequencing and annotation.</title>
        <authorList>
            <consortium name="The Broad Institute Genomics Platform"/>
            <consortium name="The Broad Institute Genome Sequencing Center for Infectious Disease"/>
            <person name="Wu L."/>
            <person name="Ma J."/>
        </authorList>
    </citation>
    <scope>NUCLEOTIDE SEQUENCE [LARGE SCALE GENOMIC DNA]</scope>
    <source>
        <strain evidence="2">CCUG 53270</strain>
    </source>
</reference>